<comment type="caution">
    <text evidence="1">The sequence shown here is derived from an EMBL/GenBank/DDBJ whole genome shotgun (WGS) entry which is preliminary data.</text>
</comment>
<evidence type="ECO:0000313" key="1">
    <source>
        <dbReference type="EMBL" id="KAJ8682012.1"/>
    </source>
</evidence>
<sequence length="467" mass="52174">MEKKSTISEELFGDAEYNRYSIPLKNEIDIISSIKVYKRRWLMLLIFILYSTAINGQWLQYSIISNIITRYYNVSPLWVDCTAMSYMFYYIPFIFPATYISELVGIRWTLIFGGFLSCLGAWIKSYAVSPDSFWLVLVGQSVVACTQVLMLPIPGRVAAKWFGSNELSTATSIGVFGTQLGVAVSFLFPSIVVKNHDDMELVGKDLSSLSISIGIVATVVLSIVILLFQEEPKLPPSKTRALQKERVNGKAEGFLLPMRRLFSNRSFLILCNSYGLSIGVLNAVATLLNQMFLQHFEGGEEDAGRIGLLIVVTGMIGSVVFGIVLDKTHKFKEIAVIVYSSTFCGQIVFAVAMLMEIKWMVYVTSILLGFFMSGYLALGYELAAEYTYPESEVLSAGILNIANNAYGIILVLILSPIMQYCNSDAPVHIGLCLALFLGLLLTIFTKDEQRRQDARKRVTEYREIPTK</sequence>
<name>A0ACC2PF96_9HYME</name>
<feature type="non-terminal residue" evidence="1">
    <location>
        <position position="467"/>
    </location>
</feature>
<gene>
    <name evidence="1" type="ORF">QAD02_017804</name>
</gene>
<reference evidence="1" key="1">
    <citation type="submission" date="2023-04" db="EMBL/GenBank/DDBJ databases">
        <title>A chromosome-level genome assembly of the parasitoid wasp Eretmocerus hayati.</title>
        <authorList>
            <person name="Zhong Y."/>
            <person name="Liu S."/>
            <person name="Liu Y."/>
        </authorList>
    </citation>
    <scope>NUCLEOTIDE SEQUENCE</scope>
    <source>
        <strain evidence="1">ZJU_SS_LIU_2023</strain>
    </source>
</reference>
<accession>A0ACC2PF96</accession>
<proteinExistence type="predicted"/>
<dbReference type="EMBL" id="CM056741">
    <property type="protein sequence ID" value="KAJ8682012.1"/>
    <property type="molecule type" value="Genomic_DNA"/>
</dbReference>
<organism evidence="1 2">
    <name type="scientific">Eretmocerus hayati</name>
    <dbReference type="NCBI Taxonomy" id="131215"/>
    <lineage>
        <taxon>Eukaryota</taxon>
        <taxon>Metazoa</taxon>
        <taxon>Ecdysozoa</taxon>
        <taxon>Arthropoda</taxon>
        <taxon>Hexapoda</taxon>
        <taxon>Insecta</taxon>
        <taxon>Pterygota</taxon>
        <taxon>Neoptera</taxon>
        <taxon>Endopterygota</taxon>
        <taxon>Hymenoptera</taxon>
        <taxon>Apocrita</taxon>
        <taxon>Proctotrupomorpha</taxon>
        <taxon>Chalcidoidea</taxon>
        <taxon>Aphelinidae</taxon>
        <taxon>Aphelininae</taxon>
        <taxon>Eretmocerus</taxon>
    </lineage>
</organism>
<evidence type="ECO:0000313" key="2">
    <source>
        <dbReference type="Proteomes" id="UP001239111"/>
    </source>
</evidence>
<keyword evidence="2" id="KW-1185">Reference proteome</keyword>
<dbReference type="Proteomes" id="UP001239111">
    <property type="component" value="Chromosome 1"/>
</dbReference>
<protein>
    <submittedName>
        <fullName evidence="1">Uncharacterized protein</fullName>
    </submittedName>
</protein>